<feature type="compositionally biased region" description="Basic and acidic residues" evidence="1">
    <location>
        <begin position="505"/>
        <end position="530"/>
    </location>
</feature>
<feature type="compositionally biased region" description="Polar residues" evidence="1">
    <location>
        <begin position="427"/>
        <end position="439"/>
    </location>
</feature>
<dbReference type="RefSeq" id="XP_058309309.1">
    <property type="nucleotide sequence ID" value="XM_058452771.1"/>
</dbReference>
<feature type="compositionally biased region" description="Basic and acidic residues" evidence="1">
    <location>
        <begin position="189"/>
        <end position="205"/>
    </location>
</feature>
<feature type="region of interest" description="Disordered" evidence="1">
    <location>
        <begin position="425"/>
        <end position="802"/>
    </location>
</feature>
<feature type="compositionally biased region" description="Polar residues" evidence="1">
    <location>
        <begin position="531"/>
        <end position="551"/>
    </location>
</feature>
<feature type="compositionally biased region" description="Acidic residues" evidence="1">
    <location>
        <begin position="491"/>
        <end position="504"/>
    </location>
</feature>
<feature type="compositionally biased region" description="Basic and acidic residues" evidence="1">
    <location>
        <begin position="605"/>
        <end position="619"/>
    </location>
</feature>
<organism evidence="2 3">
    <name type="scientific">Penicillium cinerascens</name>
    <dbReference type="NCBI Taxonomy" id="70096"/>
    <lineage>
        <taxon>Eukaryota</taxon>
        <taxon>Fungi</taxon>
        <taxon>Dikarya</taxon>
        <taxon>Ascomycota</taxon>
        <taxon>Pezizomycotina</taxon>
        <taxon>Eurotiomycetes</taxon>
        <taxon>Eurotiomycetidae</taxon>
        <taxon>Eurotiales</taxon>
        <taxon>Aspergillaceae</taxon>
        <taxon>Penicillium</taxon>
    </lineage>
</organism>
<reference evidence="2" key="2">
    <citation type="journal article" date="2023" name="IMA Fungus">
        <title>Comparative genomic study of the Penicillium genus elucidates a diverse pangenome and 15 lateral gene transfer events.</title>
        <authorList>
            <person name="Petersen C."/>
            <person name="Sorensen T."/>
            <person name="Nielsen M.R."/>
            <person name="Sondergaard T.E."/>
            <person name="Sorensen J.L."/>
            <person name="Fitzpatrick D.A."/>
            <person name="Frisvad J.C."/>
            <person name="Nielsen K.L."/>
        </authorList>
    </citation>
    <scope>NUCLEOTIDE SEQUENCE</scope>
    <source>
        <strain evidence="2">IBT 15544</strain>
    </source>
</reference>
<feature type="compositionally biased region" description="Low complexity" evidence="1">
    <location>
        <begin position="233"/>
        <end position="246"/>
    </location>
</feature>
<feature type="compositionally biased region" description="Acidic residues" evidence="1">
    <location>
        <begin position="715"/>
        <end position="726"/>
    </location>
</feature>
<evidence type="ECO:0000256" key="1">
    <source>
        <dbReference type="SAM" id="MobiDB-lite"/>
    </source>
</evidence>
<keyword evidence="3" id="KW-1185">Reference proteome</keyword>
<dbReference type="AlphaFoldDB" id="A0A9W9T0V9"/>
<dbReference type="EMBL" id="JAPQKR010000012">
    <property type="protein sequence ID" value="KAJ5204830.1"/>
    <property type="molecule type" value="Genomic_DNA"/>
</dbReference>
<dbReference type="OrthoDB" id="5339076at2759"/>
<feature type="compositionally biased region" description="Acidic residues" evidence="1">
    <location>
        <begin position="628"/>
        <end position="642"/>
    </location>
</feature>
<proteinExistence type="predicted"/>
<feature type="compositionally biased region" description="Basic and acidic residues" evidence="1">
    <location>
        <begin position="677"/>
        <end position="687"/>
    </location>
</feature>
<feature type="compositionally biased region" description="Basic and acidic residues" evidence="1">
    <location>
        <begin position="440"/>
        <end position="452"/>
    </location>
</feature>
<name>A0A9W9T0V9_9EURO</name>
<sequence length="802" mass="87824">MTSASSLAFPTMEVPVVEDSMEMASPYQGHNDDFDIDLDIMEDQVSNMDSDMMGADDYLTSQPSLFNNDAINDADMVDEPSEGSMVDADDVVDEDHDIEVQDEEVTYEAEMQEGGQPVTVDAPVLPTIQVDVPATIDDQTVQPIQNASEPVAQPVNQDGFGGPPEITPLEMKSQEPDPQDSEPTTTEKVQTEEPQHQDVERKVEIAEETNEAAKSNVPTAEGKLSHSEPAPVESLEAPPAQSSSAEANHEIGEQSETHDPPQNEGQGAHDDESLHPVKVLYQGNEISLFPPLEGDSAETFFLHDEDVAYDNVDKLFSSLREILLDNVAEHEVLVIDIDSLGIQITEDSSHTSNMTLHQILNVYLRLCHNDGNGEPEALYLTLTTKPACHSELTALDAAANEGKGLSQIHEWDDYDEAGPVEDEFTNAEETTQSSGNSKANETRQDQTGHVLDEVTQDNAPFDGGSHQEPDETNDAEEEHAEASHKTVPGDYEAEPETVVDDHEDAQEVKEDIRAEEAAGHDNEEEGHYDSEAQNTDSSATVASASHPTEQNEQAEDGDAGATETYDLGNQDEEGAGAEDLAHEDASRQTETYNIEEPEDFQNAHTGEHATEETADHADENLNEPNAAPEDEDSLAEDIDDGSYEQSESTLEPAPREDVATHERTPEPEDDLLGIAEDLMHTPAKDRQNGQLEPTESFEQEQHPEDDLATPPPPLVDEDGAEEDDADNQQSGDGDGDNDFDDYYPPPDLEVTEVTEAIELGEEDSALTDSHALDNVSTKRSREEEDEWDISETTTPEIKRRRS</sequence>
<protein>
    <submittedName>
        <fullName evidence="2">Uncharacterized protein</fullName>
    </submittedName>
</protein>
<feature type="region of interest" description="Disordered" evidence="1">
    <location>
        <begin position="147"/>
        <end position="271"/>
    </location>
</feature>
<evidence type="ECO:0000313" key="2">
    <source>
        <dbReference type="EMBL" id="KAJ5204830.1"/>
    </source>
</evidence>
<dbReference type="GeneID" id="83180072"/>
<reference evidence="2" key="1">
    <citation type="submission" date="2022-12" db="EMBL/GenBank/DDBJ databases">
        <authorList>
            <person name="Petersen C."/>
        </authorList>
    </citation>
    <scope>NUCLEOTIDE SEQUENCE</scope>
    <source>
        <strain evidence="2">IBT 15544</strain>
    </source>
</reference>
<dbReference type="Pfam" id="PF10336">
    <property type="entry name" value="DUF2420"/>
    <property type="match status" value="1"/>
</dbReference>
<feature type="compositionally biased region" description="Basic and acidic residues" evidence="1">
    <location>
        <begin position="247"/>
        <end position="271"/>
    </location>
</feature>
<accession>A0A9W9T0V9</accession>
<gene>
    <name evidence="2" type="ORF">N7498_005709</name>
</gene>
<feature type="compositionally biased region" description="Basic and acidic residues" evidence="1">
    <location>
        <begin position="653"/>
        <end position="666"/>
    </location>
</feature>
<feature type="compositionally biased region" description="Acidic residues" evidence="1">
    <location>
        <begin position="470"/>
        <end position="479"/>
    </location>
</feature>
<evidence type="ECO:0000313" key="3">
    <source>
        <dbReference type="Proteomes" id="UP001150904"/>
    </source>
</evidence>
<dbReference type="Proteomes" id="UP001150904">
    <property type="component" value="Unassembled WGS sequence"/>
</dbReference>
<dbReference type="InterPro" id="IPR018822">
    <property type="entry name" value="UPF0646"/>
</dbReference>
<comment type="caution">
    <text evidence="2">The sequence shown here is derived from an EMBL/GenBank/DDBJ whole genome shotgun (WGS) entry which is preliminary data.</text>
</comment>